<dbReference type="PATRIC" id="fig|1341683.3.peg.2062"/>
<sequence length="54" mass="5995">MKTISILCVAMSLFVLTGCELKQPIKTQPNYYARSIAGTPVYQQDYQLSAANKP</sequence>
<organism evidence="1 2">
    <name type="scientific">Acinetobacter brisouii CIP 110357</name>
    <dbReference type="NCBI Taxonomy" id="1341683"/>
    <lineage>
        <taxon>Bacteria</taxon>
        <taxon>Pseudomonadati</taxon>
        <taxon>Pseudomonadota</taxon>
        <taxon>Gammaproteobacteria</taxon>
        <taxon>Moraxellales</taxon>
        <taxon>Moraxellaceae</taxon>
        <taxon>Acinetobacter</taxon>
    </lineage>
</organism>
<proteinExistence type="predicted"/>
<dbReference type="NCBIfam" id="NF038215">
    <property type="entry name" value="acineto_lipo_PV"/>
    <property type="match status" value="1"/>
</dbReference>
<dbReference type="Proteomes" id="UP000018418">
    <property type="component" value="Unassembled WGS sequence"/>
</dbReference>
<dbReference type="EMBL" id="AYEU01000006">
    <property type="protein sequence ID" value="ESK51559.1"/>
    <property type="molecule type" value="Genomic_DNA"/>
</dbReference>
<dbReference type="PROSITE" id="PS51257">
    <property type="entry name" value="PROKAR_LIPOPROTEIN"/>
    <property type="match status" value="1"/>
</dbReference>
<name>V2VUX3_9GAMM</name>
<dbReference type="AlphaFoldDB" id="V2VUX3"/>
<dbReference type="RefSeq" id="WP_004901880.1">
    <property type="nucleotide sequence ID" value="NZ_BBTI01000011.1"/>
</dbReference>
<evidence type="ECO:0000313" key="1">
    <source>
        <dbReference type="EMBL" id="ESK51559.1"/>
    </source>
</evidence>
<comment type="caution">
    <text evidence="1">The sequence shown here is derived from an EMBL/GenBank/DDBJ whole genome shotgun (WGS) entry which is preliminary data.</text>
</comment>
<reference evidence="1 2" key="1">
    <citation type="submission" date="2013-10" db="EMBL/GenBank/DDBJ databases">
        <title>The Genome Sequence of Acinetobacter brisouii CIP 110357.</title>
        <authorList>
            <consortium name="The Broad Institute Genomics Platform"/>
            <consortium name="The Broad Institute Genome Sequencing Center for Infectious Disease"/>
            <person name="Cerqueira G."/>
            <person name="Feldgarden M."/>
            <person name="Courvalin P."/>
            <person name="Grillot-Courvalin C."/>
            <person name="Clermont D."/>
            <person name="Rocha E."/>
            <person name="Yoon E.-J."/>
            <person name="Nemec A."/>
            <person name="Young S.K."/>
            <person name="Zeng Q."/>
            <person name="Gargeya S."/>
            <person name="Fitzgerald M."/>
            <person name="Abouelleil A."/>
            <person name="Alvarado L."/>
            <person name="Berlin A.M."/>
            <person name="Chapman S.B."/>
            <person name="Gainer-Dewar J."/>
            <person name="Goldberg J."/>
            <person name="Gnerre S."/>
            <person name="Griggs A."/>
            <person name="Gujja S."/>
            <person name="Hansen M."/>
            <person name="Howarth C."/>
            <person name="Imamovic A."/>
            <person name="Ireland A."/>
            <person name="Larimer J."/>
            <person name="McCowan C."/>
            <person name="Murphy C."/>
            <person name="Pearson M."/>
            <person name="Poon T.W."/>
            <person name="Priest M."/>
            <person name="Roberts A."/>
            <person name="Saif S."/>
            <person name="Shea T."/>
            <person name="Sykes S."/>
            <person name="Wortman J."/>
            <person name="Nusbaum C."/>
            <person name="Birren B."/>
        </authorList>
    </citation>
    <scope>NUCLEOTIDE SEQUENCE [LARGE SCALE GENOMIC DNA]</scope>
    <source>
        <strain evidence="1 2">CIP 110357</strain>
    </source>
</reference>
<evidence type="ECO:0000313" key="2">
    <source>
        <dbReference type="Proteomes" id="UP000018418"/>
    </source>
</evidence>
<gene>
    <name evidence="1" type="ORF">P255_02082</name>
</gene>
<protein>
    <recommendedName>
        <fullName evidence="3">Lipoprotein</fullName>
    </recommendedName>
</protein>
<accession>V2VUX3</accession>
<keyword evidence="2" id="KW-1185">Reference proteome</keyword>
<evidence type="ECO:0008006" key="3">
    <source>
        <dbReference type="Google" id="ProtNLM"/>
    </source>
</evidence>
<dbReference type="HOGENOM" id="CLU_3039368_0_0_6"/>